<evidence type="ECO:0000256" key="5">
    <source>
        <dbReference type="ARBA" id="ARBA00022982"/>
    </source>
</evidence>
<evidence type="ECO:0000313" key="13">
    <source>
        <dbReference type="EMBL" id="MBP1465468.1"/>
    </source>
</evidence>
<feature type="transmembrane region" description="Helical" evidence="12">
    <location>
        <begin position="29"/>
        <end position="49"/>
    </location>
</feature>
<proteinExistence type="inferred from homology"/>
<dbReference type="PANTHER" id="PTHR43469:SF1">
    <property type="entry name" value="SPBETA PROPHAGE-DERIVED DISULFIDE BOND FORMATION PROTEIN B"/>
    <property type="match status" value="1"/>
</dbReference>
<keyword evidence="8 12" id="KW-0472">Membrane</keyword>
<organism evidence="13 14">
    <name type="scientific">Candidatus Chloroploca mongolica</name>
    <dbReference type="NCBI Taxonomy" id="2528176"/>
    <lineage>
        <taxon>Bacteria</taxon>
        <taxon>Bacillati</taxon>
        <taxon>Chloroflexota</taxon>
        <taxon>Chloroflexia</taxon>
        <taxon>Chloroflexales</taxon>
        <taxon>Chloroflexineae</taxon>
        <taxon>Oscillochloridaceae</taxon>
        <taxon>Candidatus Chloroploca</taxon>
    </lineage>
</organism>
<evidence type="ECO:0000256" key="9">
    <source>
        <dbReference type="ARBA" id="ARBA00023157"/>
    </source>
</evidence>
<evidence type="ECO:0000256" key="10">
    <source>
        <dbReference type="ARBA" id="ARBA00023186"/>
    </source>
</evidence>
<evidence type="ECO:0000256" key="3">
    <source>
        <dbReference type="ARBA" id="ARBA00022448"/>
    </source>
</evidence>
<dbReference type="EMBL" id="SIJK02000009">
    <property type="protein sequence ID" value="MBP1465468.1"/>
    <property type="molecule type" value="Genomic_DNA"/>
</dbReference>
<dbReference type="SUPFAM" id="SSF158442">
    <property type="entry name" value="DsbB-like"/>
    <property type="match status" value="1"/>
</dbReference>
<keyword evidence="14" id="KW-1185">Reference proteome</keyword>
<dbReference type="RefSeq" id="WP_135477512.1">
    <property type="nucleotide sequence ID" value="NZ_SIJK02000009.1"/>
</dbReference>
<comment type="similarity">
    <text evidence="2">Belongs to the DsbB family. BdbC subfamily.</text>
</comment>
<evidence type="ECO:0000256" key="8">
    <source>
        <dbReference type="ARBA" id="ARBA00023136"/>
    </source>
</evidence>
<evidence type="ECO:0000256" key="12">
    <source>
        <dbReference type="SAM" id="Phobius"/>
    </source>
</evidence>
<comment type="subcellular location">
    <subcellularLocation>
        <location evidence="1">Membrane</location>
        <topology evidence="1">Multi-pass membrane protein</topology>
    </subcellularLocation>
</comment>
<evidence type="ECO:0000313" key="14">
    <source>
        <dbReference type="Proteomes" id="UP001193081"/>
    </source>
</evidence>
<dbReference type="Proteomes" id="UP001193081">
    <property type="component" value="Unassembled WGS sequence"/>
</dbReference>
<keyword evidence="4 12" id="KW-0812">Transmembrane</keyword>
<feature type="transmembrane region" description="Helical" evidence="12">
    <location>
        <begin position="85"/>
        <end position="105"/>
    </location>
</feature>
<dbReference type="InterPro" id="IPR023380">
    <property type="entry name" value="DsbB-like_sf"/>
</dbReference>
<evidence type="ECO:0000256" key="2">
    <source>
        <dbReference type="ARBA" id="ARBA00007602"/>
    </source>
</evidence>
<keyword evidence="9" id="KW-1015">Disulfide bond</keyword>
<keyword evidence="6 12" id="KW-1133">Transmembrane helix</keyword>
<keyword evidence="3" id="KW-0813">Transport</keyword>
<evidence type="ECO:0000256" key="7">
    <source>
        <dbReference type="ARBA" id="ARBA00023002"/>
    </source>
</evidence>
<evidence type="ECO:0000256" key="1">
    <source>
        <dbReference type="ARBA" id="ARBA00004141"/>
    </source>
</evidence>
<keyword evidence="10" id="KW-0143">Chaperone</keyword>
<sequence>MAQVAQDAAATSRESATEQLSLLEALTAATRHIALLSAMLATCGSLYFSEVLRWIPCELCWYQRILMYPLAVVLLVGILRDDRGLAWYVLPFSLSGIALSLYHYLQVIQLIPPAACVGLVPCGIDYLTPILTGPLSFIKIPFLALVAFGLISVMLGNYALAGAPVPSAQGRRGSRLAAVVIVVVTILVFVGLGLLVGL</sequence>
<feature type="transmembrane region" description="Helical" evidence="12">
    <location>
        <begin position="61"/>
        <end position="79"/>
    </location>
</feature>
<dbReference type="InterPro" id="IPR012187">
    <property type="entry name" value="Disulphide_bond_form_BdbC"/>
</dbReference>
<gene>
    <name evidence="13" type="ORF">EYB53_007090</name>
</gene>
<keyword evidence="5" id="KW-0249">Electron transport</keyword>
<name>A0ABS4D7Q7_9CHLR</name>
<comment type="caution">
    <text evidence="13">The sequence shown here is derived from an EMBL/GenBank/DDBJ whole genome shotgun (WGS) entry which is preliminary data.</text>
</comment>
<evidence type="ECO:0000256" key="11">
    <source>
        <dbReference type="ARBA" id="ARBA00023284"/>
    </source>
</evidence>
<keyword evidence="11" id="KW-0676">Redox-active center</keyword>
<dbReference type="InterPro" id="IPR003752">
    <property type="entry name" value="DiS_bond_form_DsbB/BdbC"/>
</dbReference>
<dbReference type="Pfam" id="PF02600">
    <property type="entry name" value="DsbB"/>
    <property type="match status" value="1"/>
</dbReference>
<keyword evidence="7" id="KW-0560">Oxidoreductase</keyword>
<protein>
    <submittedName>
        <fullName evidence="13">Disulfide bond formation protein B</fullName>
    </submittedName>
</protein>
<dbReference type="PANTHER" id="PTHR43469">
    <property type="entry name" value="DISULFIDE FORMATION PROTEIN-RELATED"/>
    <property type="match status" value="1"/>
</dbReference>
<accession>A0ABS4D7Q7</accession>
<feature type="transmembrane region" description="Helical" evidence="12">
    <location>
        <begin position="173"/>
        <end position="196"/>
    </location>
</feature>
<evidence type="ECO:0000256" key="6">
    <source>
        <dbReference type="ARBA" id="ARBA00022989"/>
    </source>
</evidence>
<reference evidence="13 14" key="1">
    <citation type="submission" date="2021-03" db="EMBL/GenBank/DDBJ databases">
        <authorList>
            <person name="Grouzdev D.S."/>
        </authorList>
    </citation>
    <scope>NUCLEOTIDE SEQUENCE [LARGE SCALE GENOMIC DNA]</scope>
    <source>
        <strain evidence="13 14">M50-1</strain>
    </source>
</reference>
<feature type="transmembrane region" description="Helical" evidence="12">
    <location>
        <begin position="140"/>
        <end position="161"/>
    </location>
</feature>
<evidence type="ECO:0000256" key="4">
    <source>
        <dbReference type="ARBA" id="ARBA00022692"/>
    </source>
</evidence>
<dbReference type="Gene3D" id="1.20.1550.10">
    <property type="entry name" value="DsbB-like"/>
    <property type="match status" value="1"/>
</dbReference>